<gene>
    <name evidence="3" type="ORF">C3942_18810</name>
</gene>
<dbReference type="OrthoDB" id="6193911at2"/>
<proteinExistence type="predicted"/>
<evidence type="ECO:0000313" key="3">
    <source>
        <dbReference type="EMBL" id="PPE72366.1"/>
    </source>
</evidence>
<evidence type="ECO:0000313" key="4">
    <source>
        <dbReference type="Proteomes" id="UP000238220"/>
    </source>
</evidence>
<dbReference type="EMBL" id="PSNW01000013">
    <property type="protein sequence ID" value="PPE72366.1"/>
    <property type="molecule type" value="Genomic_DNA"/>
</dbReference>
<protein>
    <submittedName>
        <fullName evidence="3">MCE family protein</fullName>
    </submittedName>
</protein>
<dbReference type="RefSeq" id="WP_104231915.1">
    <property type="nucleotide sequence ID" value="NZ_PSNW01000013.1"/>
</dbReference>
<evidence type="ECO:0000259" key="2">
    <source>
        <dbReference type="Pfam" id="PF02470"/>
    </source>
</evidence>
<dbReference type="InterPro" id="IPR052336">
    <property type="entry name" value="MlaD_Phospholipid_Transporter"/>
</dbReference>
<name>A0A2S5TBM8_9GAMM</name>
<feature type="compositionally biased region" description="Basic and acidic residues" evidence="1">
    <location>
        <begin position="299"/>
        <end position="312"/>
    </location>
</feature>
<feature type="region of interest" description="Disordered" evidence="1">
    <location>
        <begin position="266"/>
        <end position="312"/>
    </location>
</feature>
<feature type="domain" description="Mce/MlaD" evidence="2">
    <location>
        <begin position="37"/>
        <end position="115"/>
    </location>
</feature>
<dbReference type="PANTHER" id="PTHR33371:SF4">
    <property type="entry name" value="INTERMEMBRANE PHOSPHOLIPID TRANSPORT SYSTEM BINDING PROTEIN MLAD"/>
    <property type="match status" value="1"/>
</dbReference>
<dbReference type="Proteomes" id="UP000238220">
    <property type="component" value="Unassembled WGS sequence"/>
</dbReference>
<dbReference type="SUPFAM" id="SSF58104">
    <property type="entry name" value="Methyl-accepting chemotaxis protein (MCP) signaling domain"/>
    <property type="match status" value="1"/>
</dbReference>
<sequence length="312" mass="33545">MINSKWNLTLVGGFVLLALASLVLTLALLAGRTGSTDTYYTLYSNVTGLKFGSKVLFEGYPVGQVEEIEPFEHQGQMRFRVRLSVIEGWKIPSDSIARSTASGVLAPQTIEISAGASPQPLSPGATITGGGAGGLMSTVEGLAGNVDELTDEALLPLLKNLNQQVTVLGTILQEDIRPLAQNSNKVMAAAATQVPQILGNLERVSRRTENMLSPQRVEALGRTIDNADRTLASLRSGSQQLEQATPDALAALRELRLTLESLSRRSESIAQNVESSTRNLQEFSRQIRRSPGTLLRAPEPPREDGPPPEVKP</sequence>
<keyword evidence="4" id="KW-1185">Reference proteome</keyword>
<reference evidence="3 4" key="1">
    <citation type="submission" date="2018-02" db="EMBL/GenBank/DDBJ databases">
        <title>Genome sequencing of Solimonas sp. HR-BB.</title>
        <authorList>
            <person name="Lee Y."/>
            <person name="Jeon C.O."/>
        </authorList>
    </citation>
    <scope>NUCLEOTIDE SEQUENCE [LARGE SCALE GENOMIC DNA]</scope>
    <source>
        <strain evidence="3 4">HR-BB</strain>
    </source>
</reference>
<dbReference type="PANTHER" id="PTHR33371">
    <property type="entry name" value="INTERMEMBRANE PHOSPHOLIPID TRANSPORT SYSTEM BINDING PROTEIN MLAD-RELATED"/>
    <property type="match status" value="1"/>
</dbReference>
<dbReference type="InterPro" id="IPR003399">
    <property type="entry name" value="Mce/MlaD"/>
</dbReference>
<feature type="compositionally biased region" description="Polar residues" evidence="1">
    <location>
        <begin position="269"/>
        <end position="284"/>
    </location>
</feature>
<dbReference type="Gene3D" id="1.10.287.950">
    <property type="entry name" value="Methyl-accepting chemotaxis protein"/>
    <property type="match status" value="1"/>
</dbReference>
<dbReference type="AlphaFoldDB" id="A0A2S5TBM8"/>
<organism evidence="3 4">
    <name type="scientific">Solimonas fluminis</name>
    <dbReference type="NCBI Taxonomy" id="2086571"/>
    <lineage>
        <taxon>Bacteria</taxon>
        <taxon>Pseudomonadati</taxon>
        <taxon>Pseudomonadota</taxon>
        <taxon>Gammaproteobacteria</taxon>
        <taxon>Nevskiales</taxon>
        <taxon>Nevskiaceae</taxon>
        <taxon>Solimonas</taxon>
    </lineage>
</organism>
<dbReference type="Pfam" id="PF02470">
    <property type="entry name" value="MlaD"/>
    <property type="match status" value="1"/>
</dbReference>
<evidence type="ECO:0000256" key="1">
    <source>
        <dbReference type="SAM" id="MobiDB-lite"/>
    </source>
</evidence>
<comment type="caution">
    <text evidence="3">The sequence shown here is derived from an EMBL/GenBank/DDBJ whole genome shotgun (WGS) entry which is preliminary data.</text>
</comment>
<accession>A0A2S5TBM8</accession>